<keyword evidence="6" id="KW-1185">Reference proteome</keyword>
<dbReference type="InterPro" id="IPR020449">
    <property type="entry name" value="Tscrpt_reg_AraC-type_HTH"/>
</dbReference>
<evidence type="ECO:0000313" key="5">
    <source>
        <dbReference type="EMBL" id="MCV2402800.1"/>
    </source>
</evidence>
<protein>
    <submittedName>
        <fullName evidence="5">AraC family transcriptional regulator</fullName>
    </submittedName>
</protein>
<name>A0ABT2YSR9_9GAMM</name>
<reference evidence="5 6" key="1">
    <citation type="submission" date="2022-10" db="EMBL/GenBank/DDBJ databases">
        <title>Marinomonas transparenta sp. nov. and Marinomonas sargassi sp. nov., isolated from marine alga (Sargassum natans (L.) Gaillon).</title>
        <authorList>
            <person name="Wang Y."/>
        </authorList>
    </citation>
    <scope>NUCLEOTIDE SEQUENCE [LARGE SCALE GENOMIC DNA]</scope>
    <source>
        <strain evidence="5 6">C2222</strain>
    </source>
</reference>
<feature type="domain" description="HTH araC/xylS-type" evidence="4">
    <location>
        <begin position="242"/>
        <end position="340"/>
    </location>
</feature>
<dbReference type="RefSeq" id="WP_263530181.1">
    <property type="nucleotide sequence ID" value="NZ_JAOVZB010000003.1"/>
</dbReference>
<evidence type="ECO:0000259" key="4">
    <source>
        <dbReference type="PROSITE" id="PS01124"/>
    </source>
</evidence>
<dbReference type="PANTHER" id="PTHR47894:SF1">
    <property type="entry name" value="HTH-TYPE TRANSCRIPTIONAL REGULATOR VQSM"/>
    <property type="match status" value="1"/>
</dbReference>
<keyword evidence="2" id="KW-0238">DNA-binding</keyword>
<proteinExistence type="predicted"/>
<dbReference type="PRINTS" id="PR00032">
    <property type="entry name" value="HTHARAC"/>
</dbReference>
<dbReference type="SMART" id="SM00342">
    <property type="entry name" value="HTH_ARAC"/>
    <property type="match status" value="1"/>
</dbReference>
<evidence type="ECO:0000256" key="1">
    <source>
        <dbReference type="ARBA" id="ARBA00023015"/>
    </source>
</evidence>
<dbReference type="Pfam" id="PF12625">
    <property type="entry name" value="Arabinose_bd"/>
    <property type="match status" value="1"/>
</dbReference>
<sequence length="345" mass="39112">MKATVPISNVIDLLKCLEKKSICTTSLLEELGHSKIEIDSATEFSAYQYSLLYQKAMMLMKDESFGILSGGKMPNGAFKMMCLSILHAKTLSHALHRCSEFYEICKGPKIKPVLIRKGQSALVTFSMLNGEKEDINDLLANESIGQIRNTLSMWHHFISWLIGRRLILKAAYFSSSQPENTSDYKALFQSEVKFDQHANSIVFSASYLDMPIIQTENSLKDFIKTAPYQLLVMVENDNSLKSQIIAIIGKDFSRQIPSAEEVASTLYMSISTLRRRLHAEHTSYQQIKDECRKEAALNYISSPQLTLNDIATLLGFDEPSAFFRSFKKWVGMTPSEYRNHLNDDT</sequence>
<keyword evidence="1" id="KW-0805">Transcription regulation</keyword>
<gene>
    <name evidence="5" type="ORF">OFY17_07870</name>
</gene>
<dbReference type="Gene3D" id="1.10.10.60">
    <property type="entry name" value="Homeodomain-like"/>
    <property type="match status" value="1"/>
</dbReference>
<evidence type="ECO:0000256" key="2">
    <source>
        <dbReference type="ARBA" id="ARBA00023125"/>
    </source>
</evidence>
<keyword evidence="3" id="KW-0804">Transcription</keyword>
<dbReference type="SUPFAM" id="SSF46689">
    <property type="entry name" value="Homeodomain-like"/>
    <property type="match status" value="1"/>
</dbReference>
<accession>A0ABT2YSR9</accession>
<dbReference type="Proteomes" id="UP001209713">
    <property type="component" value="Unassembled WGS sequence"/>
</dbReference>
<evidence type="ECO:0000313" key="6">
    <source>
        <dbReference type="Proteomes" id="UP001209713"/>
    </source>
</evidence>
<evidence type="ECO:0000256" key="3">
    <source>
        <dbReference type="ARBA" id="ARBA00023163"/>
    </source>
</evidence>
<dbReference type="EMBL" id="JAOVZB010000003">
    <property type="protein sequence ID" value="MCV2402800.1"/>
    <property type="molecule type" value="Genomic_DNA"/>
</dbReference>
<organism evidence="5 6">
    <name type="scientific">Marinomonas sargassi</name>
    <dbReference type="NCBI Taxonomy" id="2984494"/>
    <lineage>
        <taxon>Bacteria</taxon>
        <taxon>Pseudomonadati</taxon>
        <taxon>Pseudomonadota</taxon>
        <taxon>Gammaproteobacteria</taxon>
        <taxon>Oceanospirillales</taxon>
        <taxon>Oceanospirillaceae</taxon>
        <taxon>Marinomonas</taxon>
    </lineage>
</organism>
<comment type="caution">
    <text evidence="5">The sequence shown here is derived from an EMBL/GenBank/DDBJ whole genome shotgun (WGS) entry which is preliminary data.</text>
</comment>
<dbReference type="PANTHER" id="PTHR47894">
    <property type="entry name" value="HTH-TYPE TRANSCRIPTIONAL REGULATOR GADX"/>
    <property type="match status" value="1"/>
</dbReference>
<dbReference type="InterPro" id="IPR009057">
    <property type="entry name" value="Homeodomain-like_sf"/>
</dbReference>
<dbReference type="InterPro" id="IPR032687">
    <property type="entry name" value="AraC-type_N"/>
</dbReference>
<dbReference type="Pfam" id="PF12833">
    <property type="entry name" value="HTH_18"/>
    <property type="match status" value="1"/>
</dbReference>
<dbReference type="PROSITE" id="PS01124">
    <property type="entry name" value="HTH_ARAC_FAMILY_2"/>
    <property type="match status" value="1"/>
</dbReference>
<dbReference type="InterPro" id="IPR018060">
    <property type="entry name" value="HTH_AraC"/>
</dbReference>